<feature type="transmembrane region" description="Helical" evidence="1">
    <location>
        <begin position="264"/>
        <end position="286"/>
    </location>
</feature>
<proteinExistence type="predicted"/>
<keyword evidence="4" id="KW-1185">Reference proteome</keyword>
<keyword evidence="1" id="KW-1133">Transmembrane helix</keyword>
<dbReference type="InterPro" id="IPR025924">
    <property type="entry name" value="YHYH_dom"/>
</dbReference>
<reference evidence="4" key="1">
    <citation type="journal article" date="2016" name="Nat. Commun.">
        <title>The Gonium pectorale genome demonstrates co-option of cell cycle regulation during the evolution of multicellularity.</title>
        <authorList>
            <person name="Hanschen E.R."/>
            <person name="Marriage T.N."/>
            <person name="Ferris P.J."/>
            <person name="Hamaji T."/>
            <person name="Toyoda A."/>
            <person name="Fujiyama A."/>
            <person name="Neme R."/>
            <person name="Noguchi H."/>
            <person name="Minakuchi Y."/>
            <person name="Suzuki M."/>
            <person name="Kawai-Toyooka H."/>
            <person name="Smith D.R."/>
            <person name="Sparks H."/>
            <person name="Anderson J."/>
            <person name="Bakaric R."/>
            <person name="Luria V."/>
            <person name="Karger A."/>
            <person name="Kirschner M.W."/>
            <person name="Durand P.M."/>
            <person name="Michod R.E."/>
            <person name="Nozaki H."/>
            <person name="Olson B.J."/>
        </authorList>
    </citation>
    <scope>NUCLEOTIDE SEQUENCE [LARGE SCALE GENOMIC DNA]</scope>
    <source>
        <strain evidence="4">NIES-2863</strain>
    </source>
</reference>
<feature type="domain" description="YHYH" evidence="2">
    <location>
        <begin position="68"/>
        <end position="158"/>
    </location>
</feature>
<evidence type="ECO:0000313" key="3">
    <source>
        <dbReference type="EMBL" id="KXZ46532.1"/>
    </source>
</evidence>
<dbReference type="AlphaFoldDB" id="A0A150G9L9"/>
<dbReference type="EMBL" id="LSYV01000044">
    <property type="protein sequence ID" value="KXZ46532.1"/>
    <property type="molecule type" value="Genomic_DNA"/>
</dbReference>
<accession>A0A150G9L9</accession>
<gene>
    <name evidence="3" type="ORF">GPECTOR_43g969</name>
</gene>
<dbReference type="OrthoDB" id="2151241at2759"/>
<keyword evidence="1" id="KW-0812">Transmembrane</keyword>
<keyword evidence="1" id="KW-0472">Membrane</keyword>
<comment type="caution">
    <text evidence="3">The sequence shown here is derived from an EMBL/GenBank/DDBJ whole genome shotgun (WGS) entry which is preliminary data.</text>
</comment>
<dbReference type="STRING" id="33097.A0A150G9L9"/>
<evidence type="ECO:0000259" key="2">
    <source>
        <dbReference type="Pfam" id="PF14240"/>
    </source>
</evidence>
<name>A0A150G9L9_GONPE</name>
<dbReference type="PANTHER" id="PTHR30289">
    <property type="entry name" value="UNCHARACTERIZED PROTEIN YBCL-RELATED"/>
    <property type="match status" value="1"/>
</dbReference>
<protein>
    <recommendedName>
        <fullName evidence="2">YHYH domain-containing protein</fullName>
    </recommendedName>
</protein>
<dbReference type="PANTHER" id="PTHR30289:SF8">
    <property type="entry name" value="YHYH DOMAIN-CONTAINING PROTEIN"/>
    <property type="match status" value="1"/>
</dbReference>
<organism evidence="3 4">
    <name type="scientific">Gonium pectorale</name>
    <name type="common">Green alga</name>
    <dbReference type="NCBI Taxonomy" id="33097"/>
    <lineage>
        <taxon>Eukaryota</taxon>
        <taxon>Viridiplantae</taxon>
        <taxon>Chlorophyta</taxon>
        <taxon>core chlorophytes</taxon>
        <taxon>Chlorophyceae</taxon>
        <taxon>CS clade</taxon>
        <taxon>Chlamydomonadales</taxon>
        <taxon>Volvocaceae</taxon>
        <taxon>Gonium</taxon>
    </lineage>
</organism>
<evidence type="ECO:0000256" key="1">
    <source>
        <dbReference type="SAM" id="Phobius"/>
    </source>
</evidence>
<sequence length="287" mass="30242">MSKEQRVVELRGLTTTEYTVFMSGCPQYDPYNQTTGNTPTFQNMTVTYRRTPVLAASVVYMARVAANNTTNAANSVALGPIGFAVNGVAIYNDADALLRDAYIYEGATFDGCRGHASPGGSYHYHSEPGPGCVYNDTAGRHSPLFGVMLDNIPIYGALGDGGVPPTDLDDCGGHSDATYPFYHYHVTYNMTPPYVIKCYRGCVFSSSGNPAFAGHTVTDQTCVKAAVQSNYTSFTNPFLALPLAVPPPPPPPGSSPGAAAATRWGSLMAALPLLLAAALAALGGLLH</sequence>
<evidence type="ECO:0000313" key="4">
    <source>
        <dbReference type="Proteomes" id="UP000075714"/>
    </source>
</evidence>
<dbReference type="Pfam" id="PF14240">
    <property type="entry name" value="YHYH"/>
    <property type="match status" value="1"/>
</dbReference>
<dbReference type="Proteomes" id="UP000075714">
    <property type="component" value="Unassembled WGS sequence"/>
</dbReference>